<feature type="region of interest" description="Disordered" evidence="1">
    <location>
        <begin position="51"/>
        <end position="78"/>
    </location>
</feature>
<proteinExistence type="predicted"/>
<name>A0A915PBL9_9BILA</name>
<evidence type="ECO:0000313" key="2">
    <source>
        <dbReference type="Proteomes" id="UP000887560"/>
    </source>
</evidence>
<sequence length="335" mass="39562">MKKVEGIFENNEMLEKYFRNLCGKLKGNLKGFGIKNNIDEGNKLSTIKEEIEEEDEEVGGEINEENEEAEGEIEEEDEEEISEVEEENEGEIEEVNGNLIGDIKQLFVDWENKIKDETEKLVESIPKFKEIFKPILEEFSQNIDEKAKEVLKNKFGMIKEEFPKIEKFFKNAEIFDSFKDLLEQKKGQKEFKHFRVKYGELYEQINFFENYKFSKLLKGKEFCEENLDNDGENNEFKKSVCDKIENFLETIGIKFEKENKSSKNGKDVIHKEIENYFKELENKWKKEIPTRKDKVKKWIKNGCSKVSKIFCGKREKKAKNENTDEDDYFGGLAKK</sequence>
<organism evidence="2 3">
    <name type="scientific">Meloidogyne floridensis</name>
    <dbReference type="NCBI Taxonomy" id="298350"/>
    <lineage>
        <taxon>Eukaryota</taxon>
        <taxon>Metazoa</taxon>
        <taxon>Ecdysozoa</taxon>
        <taxon>Nematoda</taxon>
        <taxon>Chromadorea</taxon>
        <taxon>Rhabditida</taxon>
        <taxon>Tylenchina</taxon>
        <taxon>Tylenchomorpha</taxon>
        <taxon>Tylenchoidea</taxon>
        <taxon>Meloidogynidae</taxon>
        <taxon>Meloidogyninae</taxon>
        <taxon>Meloidogyne</taxon>
    </lineage>
</organism>
<accession>A0A915PBL9</accession>
<evidence type="ECO:0000313" key="3">
    <source>
        <dbReference type="WBParaSite" id="scf7180000425187.g14401"/>
    </source>
</evidence>
<dbReference type="WBParaSite" id="scf7180000425187.g14401">
    <property type="protein sequence ID" value="scf7180000425187.g14401"/>
    <property type="gene ID" value="scf7180000425187.g14401"/>
</dbReference>
<evidence type="ECO:0000256" key="1">
    <source>
        <dbReference type="SAM" id="MobiDB-lite"/>
    </source>
</evidence>
<protein>
    <submittedName>
        <fullName evidence="3">Uncharacterized protein</fullName>
    </submittedName>
</protein>
<reference evidence="3" key="1">
    <citation type="submission" date="2022-11" db="UniProtKB">
        <authorList>
            <consortium name="WormBaseParasite"/>
        </authorList>
    </citation>
    <scope>IDENTIFICATION</scope>
</reference>
<keyword evidence="2" id="KW-1185">Reference proteome</keyword>
<feature type="region of interest" description="Disordered" evidence="1">
    <location>
        <begin position="316"/>
        <end position="335"/>
    </location>
</feature>
<dbReference type="AlphaFoldDB" id="A0A915PBL9"/>
<dbReference type="Proteomes" id="UP000887560">
    <property type="component" value="Unplaced"/>
</dbReference>